<dbReference type="Pfam" id="PF12796">
    <property type="entry name" value="Ank_2"/>
    <property type="match status" value="2"/>
</dbReference>
<evidence type="ECO:0000313" key="3">
    <source>
        <dbReference type="EMBL" id="AUV58919.1"/>
    </source>
</evidence>
<reference evidence="3" key="1">
    <citation type="submission" date="2018-01" db="EMBL/GenBank/DDBJ databases">
        <title>Draft genome sequence of Bandra megavirus.</title>
        <authorList>
            <person name="Chatterjee A."/>
            <person name="Yadav R."/>
            <person name="Kondabagil K."/>
        </authorList>
    </citation>
    <scope>NUCLEOTIDE SEQUENCE</scope>
    <source>
        <strain evidence="3">KK-1</strain>
    </source>
</reference>
<evidence type="ECO:0000256" key="2">
    <source>
        <dbReference type="ARBA" id="ARBA00023043"/>
    </source>
</evidence>
<accession>A0A2K9V9P1</accession>
<dbReference type="SMART" id="SM00248">
    <property type="entry name" value="ANK"/>
    <property type="match status" value="7"/>
</dbReference>
<dbReference type="EMBL" id="MG779386">
    <property type="protein sequence ID" value="AUV58919.1"/>
    <property type="molecule type" value="Genomic_DNA"/>
</dbReference>
<keyword evidence="2" id="KW-0040">ANK repeat</keyword>
<dbReference type="Pfam" id="PF00023">
    <property type="entry name" value="Ank"/>
    <property type="match status" value="1"/>
</dbReference>
<name>A0A2K9V9P1_9VIRU</name>
<evidence type="ECO:0000256" key="1">
    <source>
        <dbReference type="ARBA" id="ARBA00022737"/>
    </source>
</evidence>
<organism evidence="3">
    <name type="scientific">Bandra megavirus</name>
    <dbReference type="NCBI Taxonomy" id="2071566"/>
    <lineage>
        <taxon>Viruses</taxon>
        <taxon>Varidnaviria</taxon>
        <taxon>Bamfordvirae</taxon>
        <taxon>Nucleocytoviricota</taxon>
        <taxon>Megaviricetes</taxon>
        <taxon>Imitervirales</taxon>
        <taxon>Mimiviridae</taxon>
        <taxon>Megamimivirinae</taxon>
        <taxon>Megavirus</taxon>
    </lineage>
</organism>
<dbReference type="PROSITE" id="PS50088">
    <property type="entry name" value="ANK_REPEAT"/>
    <property type="match status" value="1"/>
</dbReference>
<dbReference type="InterPro" id="IPR002110">
    <property type="entry name" value="Ankyrin_rpt"/>
</dbReference>
<dbReference type="Gene3D" id="1.25.40.20">
    <property type="entry name" value="Ankyrin repeat-containing domain"/>
    <property type="match status" value="2"/>
</dbReference>
<dbReference type="PANTHER" id="PTHR44207:SF1">
    <property type="entry name" value="SURFACE ANTIGEN BSPA-LIKE"/>
    <property type="match status" value="1"/>
</dbReference>
<dbReference type="InterPro" id="IPR036770">
    <property type="entry name" value="Ankyrin_rpt-contain_sf"/>
</dbReference>
<proteinExistence type="predicted"/>
<protein>
    <submittedName>
        <fullName evidence="3">Ankyrin repeat protein</fullName>
    </submittedName>
</protein>
<sequence length="442" mass="51134">MQDKIYYKLTDSEEKYGDKKYHNGLNTTNDDKGFVFLKIENVFECLYTGARYLRIVRIKKDYPIKTYGCRHYSNTIFLANRYDLSDPITIMYIIKKGGDVNSRDGYLLKWACHEGYFDVVKYVYQISTITSDILSSCLEKAAACGHIEIVKFLIKNGADLTKYDNRDYNNPIICSFNYGYIETGKYLLLESNNINEIFDLDNRNMISVLEDPEYLKKMINKGLTPDKYDKIFDCCVSNGYIETIKYLVSIEAKFSYSNQAVITCCENGDLKMLIYLASIGFNIQFNMEKAFKSAIINNRYNIIEYLINKIKIDYLDYLQYLEIASKYSELNIIEFIHDASVKSNQYQDIIDNCLINVCQKNNIELAEYILSLVANINVNNGIILADAAKNGHENMVKYLLQNGAQIYDNEIINYCFDNHLAIAKYLAREIPIIDLHKIIIGN</sequence>
<dbReference type="SUPFAM" id="SSF48403">
    <property type="entry name" value="Ankyrin repeat"/>
    <property type="match status" value="1"/>
</dbReference>
<keyword evidence="1" id="KW-0677">Repeat</keyword>
<dbReference type="PANTHER" id="PTHR44207">
    <property type="entry name" value="SURFACE ANTIGEN BSPA-LIKE-RELATED"/>
    <property type="match status" value="1"/>
</dbReference>